<sequence length="188" mass="21255">MARTISSGKASIARLLPFVFFSFSFLVAFFSYSLLWLVASERARGPAGWSSLFFCALSLSSDFFFFMRAGGALPAMVFSFTYFRWCLLRAGWSLCWRLARQINKPEKKVPKKKNKEKKNQKRQQSHRLVAPSHIEGDRGRALRPAHRAHTTNLPGAAPSPLLSGLLVTHISSSLSRRLVYFFAKDFCA</sequence>
<dbReference type="Proteomes" id="UP001253637">
    <property type="component" value="Segment"/>
</dbReference>
<evidence type="ECO:0000313" key="4">
    <source>
        <dbReference type="Proteomes" id="UP001253637"/>
    </source>
</evidence>
<keyword evidence="2" id="KW-0472">Membrane</keyword>
<evidence type="ECO:0008006" key="5">
    <source>
        <dbReference type="Google" id="ProtNLM"/>
    </source>
</evidence>
<reference evidence="3" key="1">
    <citation type="submission" date="2021-04" db="EMBL/GenBank/DDBJ databases">
        <title>Draft Genome Sequence of Pandoravirus japonicus, Isolated from the Sabaishi River of Niigata, Japan.</title>
        <authorList>
            <person name="Hosokawa N."/>
            <person name="Takahashi H."/>
            <person name="Aoki K."/>
            <person name="Takemura M."/>
        </authorList>
    </citation>
    <scope>NUCLEOTIDE SEQUENCE</scope>
</reference>
<keyword evidence="2" id="KW-1133">Transmembrane helix</keyword>
<accession>A0A811BM15</accession>
<keyword evidence="2" id="KW-0812">Transmembrane</keyword>
<feature type="transmembrane region" description="Helical" evidence="2">
    <location>
        <begin position="15"/>
        <end position="39"/>
    </location>
</feature>
<feature type="compositionally biased region" description="Basic residues" evidence="1">
    <location>
        <begin position="109"/>
        <end position="125"/>
    </location>
</feature>
<protein>
    <recommendedName>
        <fullName evidence="5">Transmembrane protein</fullName>
    </recommendedName>
</protein>
<feature type="region of interest" description="Disordered" evidence="1">
    <location>
        <begin position="107"/>
        <end position="130"/>
    </location>
</feature>
<proteinExistence type="predicted"/>
<evidence type="ECO:0000313" key="3">
    <source>
        <dbReference type="EMBL" id="BCU02944.1"/>
    </source>
</evidence>
<name>A0A811BM15_9VIRU</name>
<evidence type="ECO:0000256" key="1">
    <source>
        <dbReference type="SAM" id="MobiDB-lite"/>
    </source>
</evidence>
<dbReference type="EMBL" id="LC625835">
    <property type="protein sequence ID" value="BCU02944.1"/>
    <property type="molecule type" value="Genomic_DNA"/>
</dbReference>
<evidence type="ECO:0000256" key="2">
    <source>
        <dbReference type="SAM" id="Phobius"/>
    </source>
</evidence>
<organism evidence="3 4">
    <name type="scientific">Pandoravirus japonicus</name>
    <dbReference type="NCBI Taxonomy" id="2823154"/>
    <lineage>
        <taxon>Viruses</taxon>
        <taxon>Pandoravirus</taxon>
    </lineage>
</organism>